<reference evidence="4" key="1">
    <citation type="journal article" date="2019" name="Int. J. Syst. Evol. Microbiol.">
        <title>The Global Catalogue of Microorganisms (GCM) 10K type strain sequencing project: providing services to taxonomists for standard genome sequencing and annotation.</title>
        <authorList>
            <consortium name="The Broad Institute Genomics Platform"/>
            <consortium name="The Broad Institute Genome Sequencing Center for Infectious Disease"/>
            <person name="Wu L."/>
            <person name="Ma J."/>
        </authorList>
    </citation>
    <scope>NUCLEOTIDE SEQUENCE [LARGE SCALE GENOMIC DNA]</scope>
    <source>
        <strain evidence="4">CGMCC 1.15731</strain>
    </source>
</reference>
<dbReference type="SUPFAM" id="SSF53955">
    <property type="entry name" value="Lysozyme-like"/>
    <property type="match status" value="1"/>
</dbReference>
<dbReference type="RefSeq" id="WP_374830486.1">
    <property type="nucleotide sequence ID" value="NZ_JBHEEZ010000004.1"/>
</dbReference>
<feature type="transmembrane region" description="Helical" evidence="1">
    <location>
        <begin position="213"/>
        <end position="233"/>
    </location>
</feature>
<gene>
    <name evidence="3" type="ORF">ACFO1V_12305</name>
</gene>
<feature type="domain" description="TtsA-like Glycoside hydrolase family 108" evidence="2">
    <location>
        <begin position="11"/>
        <end position="92"/>
    </location>
</feature>
<dbReference type="CDD" id="cd13926">
    <property type="entry name" value="N-acetylmuramidase_GH108"/>
    <property type="match status" value="1"/>
</dbReference>
<sequence>MQANFDAALSLVFMEEGGFVDNPEDPAGATKYGITIHTLSAWRGYPVSVRDVKALTRKLAAEIYRKNYWELINGDILPVGVDYAMLDYAVNSSPEHAIRALHKVLGQDAVSQPTPLTMMALTTHSSTCTINALCDEREAWLKTLPNAHIFGKSRLARVRRVRKRALAMAQGAAEKTAENNIIPFNTGQQIAAPETGIKKETGSEKKDCRLLQFSYLHALGAAGATAVTGLIAMVLKNGFLETLIICGLIVIAAFIYYCRRKMHSNTDTISH</sequence>
<evidence type="ECO:0000313" key="3">
    <source>
        <dbReference type="EMBL" id="MFC4625977.1"/>
    </source>
</evidence>
<keyword evidence="1" id="KW-0812">Transmembrane</keyword>
<comment type="caution">
    <text evidence="3">The sequence shown here is derived from an EMBL/GenBank/DDBJ whole genome shotgun (WGS) entry which is preliminary data.</text>
</comment>
<dbReference type="Pfam" id="PF05838">
    <property type="entry name" value="Glyco_hydro_108"/>
    <property type="match status" value="1"/>
</dbReference>
<evidence type="ECO:0000256" key="1">
    <source>
        <dbReference type="SAM" id="Phobius"/>
    </source>
</evidence>
<organism evidence="3 4">
    <name type="scientific">Daeguia caeni</name>
    <dbReference type="NCBI Taxonomy" id="439612"/>
    <lineage>
        <taxon>Bacteria</taxon>
        <taxon>Pseudomonadati</taxon>
        <taxon>Pseudomonadota</taxon>
        <taxon>Alphaproteobacteria</taxon>
        <taxon>Hyphomicrobiales</taxon>
        <taxon>Brucellaceae</taxon>
        <taxon>Daeguia</taxon>
    </lineage>
</organism>
<proteinExistence type="predicted"/>
<keyword evidence="1" id="KW-0472">Membrane</keyword>
<dbReference type="EMBL" id="JBHSEL010000119">
    <property type="protein sequence ID" value="MFC4625977.1"/>
    <property type="molecule type" value="Genomic_DNA"/>
</dbReference>
<keyword evidence="1" id="KW-1133">Transmembrane helix</keyword>
<keyword evidence="4" id="KW-1185">Reference proteome</keyword>
<evidence type="ECO:0000313" key="4">
    <source>
        <dbReference type="Proteomes" id="UP001596042"/>
    </source>
</evidence>
<dbReference type="Gene3D" id="1.20.141.10">
    <property type="entry name" value="Chitosanase, subunit A, domain 1"/>
    <property type="match status" value="1"/>
</dbReference>
<accession>A0ABV9H8J8</accession>
<name>A0ABV9H8J8_9HYPH</name>
<evidence type="ECO:0000259" key="2">
    <source>
        <dbReference type="Pfam" id="PF05838"/>
    </source>
</evidence>
<dbReference type="GO" id="GO:0016787">
    <property type="term" value="F:hydrolase activity"/>
    <property type="evidence" value="ECO:0007669"/>
    <property type="project" value="UniProtKB-KW"/>
</dbReference>
<dbReference type="InterPro" id="IPR023346">
    <property type="entry name" value="Lysozyme-like_dom_sf"/>
</dbReference>
<dbReference type="Proteomes" id="UP001596042">
    <property type="component" value="Unassembled WGS sequence"/>
</dbReference>
<keyword evidence="3" id="KW-0378">Hydrolase</keyword>
<feature type="transmembrane region" description="Helical" evidence="1">
    <location>
        <begin position="239"/>
        <end position="258"/>
    </location>
</feature>
<dbReference type="InterPro" id="IPR008565">
    <property type="entry name" value="TtsA-like_GH18_dom"/>
</dbReference>
<protein>
    <submittedName>
        <fullName evidence="3">Glycosyl hydrolase 108 family protein</fullName>
    </submittedName>
</protein>